<dbReference type="EMBL" id="KB456272">
    <property type="protein sequence ID" value="EMF08109.1"/>
    <property type="molecule type" value="Genomic_DNA"/>
</dbReference>
<feature type="compositionally biased region" description="Low complexity" evidence="5">
    <location>
        <begin position="16"/>
        <end position="34"/>
    </location>
</feature>
<reference evidence="6 7" key="1">
    <citation type="journal article" date="2012" name="PLoS Pathog.">
        <title>Diverse lifestyles and strategies of plant pathogenesis encoded in the genomes of eighteen Dothideomycetes fungi.</title>
        <authorList>
            <person name="Ohm R.A."/>
            <person name="Feau N."/>
            <person name="Henrissat B."/>
            <person name="Schoch C.L."/>
            <person name="Horwitz B.A."/>
            <person name="Barry K.W."/>
            <person name="Condon B.J."/>
            <person name="Copeland A.C."/>
            <person name="Dhillon B."/>
            <person name="Glaser F."/>
            <person name="Hesse C.N."/>
            <person name="Kosti I."/>
            <person name="LaButti K."/>
            <person name="Lindquist E.A."/>
            <person name="Lucas S."/>
            <person name="Salamov A.A."/>
            <person name="Bradshaw R.E."/>
            <person name="Ciuffetti L."/>
            <person name="Hamelin R.C."/>
            <person name="Kema G.H.J."/>
            <person name="Lawrence C."/>
            <person name="Scott J.A."/>
            <person name="Spatafora J.W."/>
            <person name="Turgeon B.G."/>
            <person name="de Wit P.J.G.M."/>
            <person name="Zhong S."/>
            <person name="Goodwin S.B."/>
            <person name="Grigoriev I.V."/>
        </authorList>
    </citation>
    <scope>NUCLEOTIDE SEQUENCE [LARGE SCALE GENOMIC DNA]</scope>
    <source>
        <strain evidence="6 7">SO2202</strain>
    </source>
</reference>
<sequence>MSWWDKYFAPGDIRHSQSTPSSVPSPTTTTSNPTKAEDTTSPSAQKSPLAPRFTERASSSTRQLRQDALLYGGLAFTLLSALVTRRSLARKHIAAYPQMIKTPIPSPSGTGTAKTQLSLPTFTPSNIPPKVEGGLDAAEALGLATLSVFSVFMAGTGLFMKWNNIGDVEDLRDWVRAGVGYDVYGGETEADKEIEAWMAEVLARKDGVGDLKTSVLEKMQELAEIDKKKYQAEKEARDVGAGTREKK</sequence>
<dbReference type="GO" id="GO:0016020">
    <property type="term" value="C:membrane"/>
    <property type="evidence" value="ECO:0007669"/>
    <property type="project" value="UniProtKB-SubCell"/>
</dbReference>
<dbReference type="HOGENOM" id="CLU_1283039_0_0_1"/>
<evidence type="ECO:0000256" key="5">
    <source>
        <dbReference type="SAM" id="MobiDB-lite"/>
    </source>
</evidence>
<dbReference type="AlphaFoldDB" id="M3ARJ5"/>
<accession>M3ARJ5</accession>
<keyword evidence="7" id="KW-1185">Reference proteome</keyword>
<evidence type="ECO:0000256" key="2">
    <source>
        <dbReference type="ARBA" id="ARBA00022989"/>
    </source>
</evidence>
<dbReference type="GO" id="GO:0005739">
    <property type="term" value="C:mitochondrion"/>
    <property type="evidence" value="ECO:0007669"/>
    <property type="project" value="TreeGrafter"/>
</dbReference>
<evidence type="ECO:0000313" key="6">
    <source>
        <dbReference type="EMBL" id="EMF08109.1"/>
    </source>
</evidence>
<keyword evidence="1" id="KW-0812">Transmembrane</keyword>
<keyword evidence="2" id="KW-1133">Transmembrane helix</keyword>
<dbReference type="eggNOG" id="ENOG502S3SI">
    <property type="taxonomic scope" value="Eukaryota"/>
</dbReference>
<comment type="similarity">
    <text evidence="4">Belongs to the AIM11 family.</text>
</comment>
<gene>
    <name evidence="4" type="primary">AIM11</name>
    <name evidence="6" type="ORF">SEPMUDRAFT_54940</name>
</gene>
<dbReference type="PANTHER" id="PTHR39136">
    <property type="entry name" value="ALTERED INHERITANCE OF MITOCHONDRIA PROTEIN 11"/>
    <property type="match status" value="1"/>
</dbReference>
<evidence type="ECO:0000256" key="1">
    <source>
        <dbReference type="ARBA" id="ARBA00022692"/>
    </source>
</evidence>
<dbReference type="STRING" id="692275.M3ARJ5"/>
<dbReference type="RefSeq" id="XP_016756230.1">
    <property type="nucleotide sequence ID" value="XM_016909321.1"/>
</dbReference>
<evidence type="ECO:0000313" key="7">
    <source>
        <dbReference type="Proteomes" id="UP000016931"/>
    </source>
</evidence>
<evidence type="ECO:0000256" key="3">
    <source>
        <dbReference type="ARBA" id="ARBA00023136"/>
    </source>
</evidence>
<protein>
    <recommendedName>
        <fullName evidence="4">Altered inheritance of mitochondria protein 11</fullName>
    </recommendedName>
</protein>
<dbReference type="OrthoDB" id="3558022at2759"/>
<evidence type="ECO:0000256" key="4">
    <source>
        <dbReference type="RuleBase" id="RU367098"/>
    </source>
</evidence>
<feature type="region of interest" description="Disordered" evidence="5">
    <location>
        <begin position="1"/>
        <end position="60"/>
    </location>
</feature>
<keyword evidence="3" id="KW-0472">Membrane</keyword>
<organism evidence="6 7">
    <name type="scientific">Sphaerulina musiva (strain SO2202)</name>
    <name type="common">Poplar stem canker fungus</name>
    <name type="synonym">Septoria musiva</name>
    <dbReference type="NCBI Taxonomy" id="692275"/>
    <lineage>
        <taxon>Eukaryota</taxon>
        <taxon>Fungi</taxon>
        <taxon>Dikarya</taxon>
        <taxon>Ascomycota</taxon>
        <taxon>Pezizomycotina</taxon>
        <taxon>Dothideomycetes</taxon>
        <taxon>Dothideomycetidae</taxon>
        <taxon>Mycosphaerellales</taxon>
        <taxon>Mycosphaerellaceae</taxon>
        <taxon>Sphaerulina</taxon>
    </lineage>
</organism>
<dbReference type="OMA" id="FEEWMAT"/>
<name>M3ARJ5_SPHMS</name>
<dbReference type="GeneID" id="27906458"/>
<feature type="compositionally biased region" description="Polar residues" evidence="5">
    <location>
        <begin position="107"/>
        <end position="125"/>
    </location>
</feature>
<proteinExistence type="inferred from homology"/>
<dbReference type="Proteomes" id="UP000016931">
    <property type="component" value="Unassembled WGS sequence"/>
</dbReference>
<feature type="region of interest" description="Disordered" evidence="5">
    <location>
        <begin position="105"/>
        <end position="125"/>
    </location>
</feature>
<dbReference type="PANTHER" id="PTHR39136:SF1">
    <property type="entry name" value="ALTERED INHERITANCE OF MITOCHONDRIA PROTEIN 11"/>
    <property type="match status" value="1"/>
</dbReference>
<dbReference type="InterPro" id="IPR038814">
    <property type="entry name" value="AIM11"/>
</dbReference>
<comment type="subcellular location">
    <subcellularLocation>
        <location evidence="4">Membrane</location>
        <topology evidence="4">Multi-pass membrane protein</topology>
    </subcellularLocation>
</comment>